<evidence type="ECO:0000256" key="1">
    <source>
        <dbReference type="SAM" id="MobiDB-lite"/>
    </source>
</evidence>
<comment type="caution">
    <text evidence="3">The sequence shown here is derived from an EMBL/GenBank/DDBJ whole genome shotgun (WGS) entry which is preliminary data.</text>
</comment>
<dbReference type="GO" id="GO:0035091">
    <property type="term" value="F:phosphatidylinositol binding"/>
    <property type="evidence" value="ECO:0007669"/>
    <property type="project" value="TreeGrafter"/>
</dbReference>
<reference evidence="3 4" key="1">
    <citation type="journal article" date="2019" name="Sci. Rep.">
        <title>Comparative genomics of chytrid fungi reveal insights into the obligate biotrophic and pathogenic lifestyle of Synchytrium endobioticum.</title>
        <authorList>
            <person name="van de Vossenberg B.T.L.H."/>
            <person name="Warris S."/>
            <person name="Nguyen H.D.T."/>
            <person name="van Gent-Pelzer M.P.E."/>
            <person name="Joly D.L."/>
            <person name="van de Geest H.C."/>
            <person name="Bonants P.J.M."/>
            <person name="Smith D.S."/>
            <person name="Levesque C.A."/>
            <person name="van der Lee T.A.J."/>
        </authorList>
    </citation>
    <scope>NUCLEOTIDE SEQUENCE [LARGE SCALE GENOMIC DNA]</scope>
    <source>
        <strain evidence="3 4">CBS 809.83</strain>
    </source>
</reference>
<name>A0A507EAN6_9FUNG</name>
<proteinExistence type="predicted"/>
<keyword evidence="4" id="KW-1185">Reference proteome</keyword>
<dbReference type="GO" id="GO:0070300">
    <property type="term" value="F:phosphatidic acid binding"/>
    <property type="evidence" value="ECO:0007669"/>
    <property type="project" value="TreeGrafter"/>
</dbReference>
<dbReference type="PANTHER" id="PTHR34932:SF1">
    <property type="entry name" value="TRPL TRANSLOCATION DEFECT PROTEIN 14"/>
    <property type="match status" value="1"/>
</dbReference>
<evidence type="ECO:0000313" key="3">
    <source>
        <dbReference type="EMBL" id="TPX60120.1"/>
    </source>
</evidence>
<dbReference type="SUPFAM" id="SSF55154">
    <property type="entry name" value="CYTH-like phosphatases"/>
    <property type="match status" value="1"/>
</dbReference>
<dbReference type="EMBL" id="QEAQ01000018">
    <property type="protein sequence ID" value="TPX60120.1"/>
    <property type="molecule type" value="Genomic_DNA"/>
</dbReference>
<dbReference type="PANTHER" id="PTHR34932">
    <property type="entry name" value="TRPL TRANSLOCATION DEFECT PROTEIN 14"/>
    <property type="match status" value="1"/>
</dbReference>
<feature type="domain" description="NadR/Ttd14 AAA" evidence="2">
    <location>
        <begin position="88"/>
        <end position="259"/>
    </location>
</feature>
<dbReference type="InterPro" id="IPR033469">
    <property type="entry name" value="CYTH-like_dom_sf"/>
</dbReference>
<dbReference type="InterPro" id="IPR053227">
    <property type="entry name" value="TRPL-trafficking_regulator"/>
</dbReference>
<dbReference type="AlphaFoldDB" id="A0A507EAN6"/>
<dbReference type="InterPro" id="IPR027417">
    <property type="entry name" value="P-loop_NTPase"/>
</dbReference>
<dbReference type="Gene3D" id="3.40.50.300">
    <property type="entry name" value="P-loop containing nucleotide triphosphate hydrolases"/>
    <property type="match status" value="1"/>
</dbReference>
<gene>
    <name evidence="3" type="ORF">PhCBS80983_g01973</name>
</gene>
<dbReference type="Pfam" id="PF13521">
    <property type="entry name" value="AAA_28"/>
    <property type="match status" value="1"/>
</dbReference>
<protein>
    <recommendedName>
        <fullName evidence="2">NadR/Ttd14 AAA domain-containing protein</fullName>
    </recommendedName>
</protein>
<organism evidence="3 4">
    <name type="scientific">Powellomyces hirtus</name>
    <dbReference type="NCBI Taxonomy" id="109895"/>
    <lineage>
        <taxon>Eukaryota</taxon>
        <taxon>Fungi</taxon>
        <taxon>Fungi incertae sedis</taxon>
        <taxon>Chytridiomycota</taxon>
        <taxon>Chytridiomycota incertae sedis</taxon>
        <taxon>Chytridiomycetes</taxon>
        <taxon>Spizellomycetales</taxon>
        <taxon>Powellomycetaceae</taxon>
        <taxon>Powellomyces</taxon>
    </lineage>
</organism>
<dbReference type="InterPro" id="IPR038727">
    <property type="entry name" value="NadR/Ttd14_AAA_dom"/>
</dbReference>
<feature type="compositionally biased region" description="Basic residues" evidence="1">
    <location>
        <begin position="1"/>
        <end position="11"/>
    </location>
</feature>
<dbReference type="Proteomes" id="UP000318582">
    <property type="component" value="Unassembled WGS sequence"/>
</dbReference>
<dbReference type="GO" id="GO:0005525">
    <property type="term" value="F:GTP binding"/>
    <property type="evidence" value="ECO:0007669"/>
    <property type="project" value="TreeGrafter"/>
</dbReference>
<dbReference type="SUPFAM" id="SSF52540">
    <property type="entry name" value="P-loop containing nucleoside triphosphate hydrolases"/>
    <property type="match status" value="1"/>
</dbReference>
<evidence type="ECO:0000259" key="2">
    <source>
        <dbReference type="Pfam" id="PF13521"/>
    </source>
</evidence>
<evidence type="ECO:0000313" key="4">
    <source>
        <dbReference type="Proteomes" id="UP000318582"/>
    </source>
</evidence>
<sequence>MGNSLTKRKAHATADKKSRASSTNLPETINVAAEPVKSSCSFELVPEPITEEKFEPEAAPALMSGEETALSVPHTDEDDKTASLFKVICLTGGPCGGKTSSLAILGDLFQSLGWRVYRVPETASILLSGGVVFSELNDDMSYSFQKSLLRTMMTIQNTFIDLARLSAKQGKKAIVICDRGAMDPSAYMPREGWLRMLKEMNLDEAQIRDHRYDCVIHLVTAAKGAESFYTLGNNKERSEGLDLARNVDTLTMNAWLGHASLQVIDNLSVTNFAQKCDRAVQAVLTRLGLVADAERYGKHVRKHKFVVKNFSLEADFPVPYRDFDVEHVYLVNTAGDGMQIRIRRRQEVGGTEVHVSLTARHPEVDGQRVETRRNLRAREYEALRAQADPSRAIIKKKRRCFLYQDRYFQLDVYENPCTGLTLLETYLDFDFHTPTSPVSSEALNARLPPWLPQLEEVTNDKKYSMFTLAESEPLNKDLAKKLSRFDLHADA</sequence>
<dbReference type="Gene3D" id="2.40.320.10">
    <property type="entry name" value="Hypothetical Protein Pfu-838710-001"/>
    <property type="match status" value="1"/>
</dbReference>
<feature type="region of interest" description="Disordered" evidence="1">
    <location>
        <begin position="1"/>
        <end position="28"/>
    </location>
</feature>
<accession>A0A507EAN6</accession>